<accession>A0A6S6UK86</accession>
<protein>
    <submittedName>
        <fullName evidence="1">Uncharacterized protein</fullName>
    </submittedName>
</protein>
<organism evidence="1">
    <name type="scientific">Aspergillus fumigatus partitivirus 1</name>
    <dbReference type="NCBI Taxonomy" id="1027415"/>
    <lineage>
        <taxon>Viruses</taxon>
        <taxon>Riboviria</taxon>
        <taxon>Orthornavirae</taxon>
        <taxon>Pisuviricota</taxon>
        <taxon>Duplopiviricetes</taxon>
        <taxon>Durnavirales</taxon>
        <taxon>Partitiviridae</taxon>
    </lineage>
</organism>
<evidence type="ECO:0000313" key="1">
    <source>
        <dbReference type="EMBL" id="CAA7351346.1"/>
    </source>
</evidence>
<sequence length="258" mass="29274">MCKSNSEAASLTKRSSRLPSVFNHGKAAKCRLNRCGVRHAPKRNPNLEQRFKTAFSKALAVRSRVLGRRLTREEWVKLKHAVRYQCFGPTVPLQKQLTMLATRVARCERLVPASISSVADSIELMYQQLSLLRAQAMELMSERESIAPSCPHFRKRKVFPTPSNQLQIGVKPLGWHSVITYRLQGRDETLCCGACLQARSDAWFSWTGEELRFEHFLEGDDIPGKEQLLRSLSAISPLSIQGIWSQILLQKYGSDFSE</sequence>
<reference evidence="1" key="1">
    <citation type="submission" date="2020-01" db="EMBL/GenBank/DDBJ databases">
        <authorList>
            <person name="Kotta-Loizou I."/>
        </authorList>
    </citation>
    <scope>NUCLEOTIDE SEQUENCE</scope>
</reference>
<name>A0A6S6UK86_9VIRU</name>
<proteinExistence type="predicted"/>
<dbReference type="EMBL" id="LR746165">
    <property type="protein sequence ID" value="CAA7351346.1"/>
    <property type="molecule type" value="Genomic_RNA"/>
</dbReference>
<dbReference type="SMR" id="A0A6S6UK86"/>
<gene>
    <name evidence="1" type="primary">unknown</name>
</gene>